<dbReference type="AlphaFoldDB" id="A0A3R8T2T0"/>
<gene>
    <name evidence="2" type="ORF">EHV23_01825</name>
</gene>
<dbReference type="Proteomes" id="UP000270261">
    <property type="component" value="Unassembled WGS sequence"/>
</dbReference>
<evidence type="ECO:0000259" key="1">
    <source>
        <dbReference type="Pfam" id="PF04993"/>
    </source>
</evidence>
<dbReference type="SUPFAM" id="SSF159894">
    <property type="entry name" value="YgaC/TfoX-N like"/>
    <property type="match status" value="1"/>
</dbReference>
<evidence type="ECO:0000313" key="3">
    <source>
        <dbReference type="Proteomes" id="UP000270261"/>
    </source>
</evidence>
<sequence>MGVAAGTFSPDRGSVRIIGVTRDTNGAFFMAYDEILAQRIRERLESIPSYREVKMFGGLSFMLDGHIVAFASRSGDMMVRCPPEDEERLLAEAGDTAQPARIGNRKQQQKTTGWITVRANALTEPVFDRWLDIALDYNQRAG</sequence>
<name>A0A3R8T2T0_9BURK</name>
<dbReference type="Gene3D" id="3.30.1460.30">
    <property type="entry name" value="YgaC/TfoX-N like chaperone"/>
    <property type="match status" value="1"/>
</dbReference>
<dbReference type="Pfam" id="PF04993">
    <property type="entry name" value="TfoX_N"/>
    <property type="match status" value="1"/>
</dbReference>
<feature type="domain" description="TfoX N-terminal" evidence="1">
    <location>
        <begin position="43"/>
        <end position="135"/>
    </location>
</feature>
<protein>
    <submittedName>
        <fullName evidence="2">TfoX family protein</fullName>
    </submittedName>
</protein>
<evidence type="ECO:0000313" key="2">
    <source>
        <dbReference type="EMBL" id="RRN45023.1"/>
    </source>
</evidence>
<proteinExistence type="predicted"/>
<keyword evidence="3" id="KW-1185">Reference proteome</keyword>
<comment type="caution">
    <text evidence="2">The sequence shown here is derived from an EMBL/GenBank/DDBJ whole genome shotgun (WGS) entry which is preliminary data.</text>
</comment>
<dbReference type="InterPro" id="IPR007076">
    <property type="entry name" value="TfoX_N"/>
</dbReference>
<reference evidence="2 3" key="1">
    <citation type="submission" date="2018-11" db="EMBL/GenBank/DDBJ databases">
        <title>Genome sequencing of Lautropia sp. KCOM 2505 (= ChDC F240).</title>
        <authorList>
            <person name="Kook J.-K."/>
            <person name="Park S.-N."/>
            <person name="Lim Y.K."/>
        </authorList>
    </citation>
    <scope>NUCLEOTIDE SEQUENCE [LARGE SCALE GENOMIC DNA]</scope>
    <source>
        <strain evidence="2 3">KCOM 2505</strain>
    </source>
</reference>
<organism evidence="2 3">
    <name type="scientific">Lautropia dentalis</name>
    <dbReference type="NCBI Taxonomy" id="2490857"/>
    <lineage>
        <taxon>Bacteria</taxon>
        <taxon>Pseudomonadati</taxon>
        <taxon>Pseudomonadota</taxon>
        <taxon>Betaproteobacteria</taxon>
        <taxon>Burkholderiales</taxon>
        <taxon>Burkholderiaceae</taxon>
        <taxon>Lautropia</taxon>
    </lineage>
</organism>
<accession>A0A3R8T2T0</accession>
<dbReference type="EMBL" id="RRUE01000001">
    <property type="protein sequence ID" value="RRN45023.1"/>
    <property type="molecule type" value="Genomic_DNA"/>
</dbReference>